<evidence type="ECO:0000313" key="5">
    <source>
        <dbReference type="Proteomes" id="UP001575105"/>
    </source>
</evidence>
<dbReference type="Gene3D" id="3.40.50.720">
    <property type="entry name" value="NAD(P)-binding Rossmann-like Domain"/>
    <property type="match status" value="1"/>
</dbReference>
<evidence type="ECO:0000313" key="4">
    <source>
        <dbReference type="EMBL" id="MFA9480106.1"/>
    </source>
</evidence>
<comment type="caution">
    <text evidence="4">The sequence shown here is derived from an EMBL/GenBank/DDBJ whole genome shotgun (WGS) entry which is preliminary data.</text>
</comment>
<dbReference type="EMBL" id="JBGUBD010000015">
    <property type="protein sequence ID" value="MFA9480106.1"/>
    <property type="molecule type" value="Genomic_DNA"/>
</dbReference>
<dbReference type="PANTHER" id="PTHR44196:SF1">
    <property type="entry name" value="DEHYDROGENASE_REDUCTASE SDR FAMILY MEMBER 7B"/>
    <property type="match status" value="1"/>
</dbReference>
<name>A0ABV4U933_9BACT</name>
<dbReference type="SUPFAM" id="SSF51735">
    <property type="entry name" value="NAD(P)-binding Rossmann-fold domains"/>
    <property type="match status" value="1"/>
</dbReference>
<dbReference type="PRINTS" id="PR00080">
    <property type="entry name" value="SDRFAMILY"/>
</dbReference>
<protein>
    <submittedName>
        <fullName evidence="4">SDR family oxidoreductase</fullName>
        <ecNumber evidence="4">1.-.-.-</ecNumber>
    </submittedName>
</protein>
<gene>
    <name evidence="4" type="ORF">ACERK3_17670</name>
</gene>
<organism evidence="4 5">
    <name type="scientific">Natronomicrosphaera hydrolytica</name>
    <dbReference type="NCBI Taxonomy" id="3242702"/>
    <lineage>
        <taxon>Bacteria</taxon>
        <taxon>Pseudomonadati</taxon>
        <taxon>Planctomycetota</taxon>
        <taxon>Phycisphaerae</taxon>
        <taxon>Phycisphaerales</taxon>
        <taxon>Phycisphaeraceae</taxon>
        <taxon>Natronomicrosphaera</taxon>
    </lineage>
</organism>
<dbReference type="GO" id="GO:0016491">
    <property type="term" value="F:oxidoreductase activity"/>
    <property type="evidence" value="ECO:0007669"/>
    <property type="project" value="UniProtKB-KW"/>
</dbReference>
<dbReference type="InterPro" id="IPR036291">
    <property type="entry name" value="NAD(P)-bd_dom_sf"/>
</dbReference>
<keyword evidence="5" id="KW-1185">Reference proteome</keyword>
<evidence type="ECO:0000256" key="1">
    <source>
        <dbReference type="ARBA" id="ARBA00006484"/>
    </source>
</evidence>
<dbReference type="PRINTS" id="PR00081">
    <property type="entry name" value="GDHRDH"/>
</dbReference>
<sequence length="270" mass="29741">MKEPTFNREDETMLTLTHHRPDAWKYEPATIAGKRVIITGGTTGIGRSTALLLASLGAKVLIFGRHERELNDAIETMRDCEDRVVGLTADVTREADVDRVFQTIDQQFGGLDILINNAGIGAGSIDDASPDAYRQVIETNLIGYLACAQRALSRLREQHAGRIINIGSLSAKGQGPDSDIYVATKTAIRGFSESLARKVQNEDIYVTLIEPGSTGADINPESPEEERKLESQGEMLVSECIAEAVLWCMTQPRYCYVPLLQVQPLHEKVR</sequence>
<dbReference type="PROSITE" id="PS00061">
    <property type="entry name" value="ADH_SHORT"/>
    <property type="match status" value="1"/>
</dbReference>
<reference evidence="4 5" key="1">
    <citation type="submission" date="2024-08" db="EMBL/GenBank/DDBJ databases">
        <title>Whole-genome sequencing of halo(alkali)philic microorganisms from hypersaline lakes.</title>
        <authorList>
            <person name="Sorokin D.Y."/>
            <person name="Merkel A.Y."/>
            <person name="Messina E."/>
            <person name="Yakimov M."/>
        </authorList>
    </citation>
    <scope>NUCLEOTIDE SEQUENCE [LARGE SCALE GENOMIC DNA]</scope>
    <source>
        <strain evidence="4 5">AB-hyl4</strain>
    </source>
</reference>
<dbReference type="Proteomes" id="UP001575105">
    <property type="component" value="Unassembled WGS sequence"/>
</dbReference>
<comment type="similarity">
    <text evidence="1 3">Belongs to the short-chain dehydrogenases/reductases (SDR) family.</text>
</comment>
<accession>A0ABV4U933</accession>
<dbReference type="PANTHER" id="PTHR44196">
    <property type="entry name" value="DEHYDROGENASE/REDUCTASE SDR FAMILY MEMBER 7B"/>
    <property type="match status" value="1"/>
</dbReference>
<dbReference type="EC" id="1.-.-.-" evidence="4"/>
<dbReference type="RefSeq" id="WP_425347031.1">
    <property type="nucleotide sequence ID" value="NZ_JBGUBD010000015.1"/>
</dbReference>
<dbReference type="CDD" id="cd05233">
    <property type="entry name" value="SDR_c"/>
    <property type="match status" value="1"/>
</dbReference>
<dbReference type="InterPro" id="IPR020904">
    <property type="entry name" value="Sc_DH/Rdtase_CS"/>
</dbReference>
<dbReference type="InterPro" id="IPR002347">
    <property type="entry name" value="SDR_fam"/>
</dbReference>
<keyword evidence="2 4" id="KW-0560">Oxidoreductase</keyword>
<evidence type="ECO:0000256" key="3">
    <source>
        <dbReference type="RuleBase" id="RU000363"/>
    </source>
</evidence>
<evidence type="ECO:0000256" key="2">
    <source>
        <dbReference type="ARBA" id="ARBA00023002"/>
    </source>
</evidence>
<dbReference type="Pfam" id="PF00106">
    <property type="entry name" value="adh_short"/>
    <property type="match status" value="1"/>
</dbReference>
<proteinExistence type="inferred from homology"/>